<keyword evidence="8" id="KW-1003">Cell membrane</keyword>
<dbReference type="GO" id="GO:0046872">
    <property type="term" value="F:metal ion binding"/>
    <property type="evidence" value="ECO:0007669"/>
    <property type="project" value="UniProtKB-KW"/>
</dbReference>
<evidence type="ECO:0000259" key="23">
    <source>
        <dbReference type="PROSITE" id="PS51296"/>
    </source>
</evidence>
<dbReference type="NCBIfam" id="TIGR01416">
    <property type="entry name" value="Rieske_proteo"/>
    <property type="match status" value="1"/>
</dbReference>
<evidence type="ECO:0000256" key="16">
    <source>
        <dbReference type="ARBA" id="ARBA00023014"/>
    </source>
</evidence>
<evidence type="ECO:0000256" key="19">
    <source>
        <dbReference type="ARBA" id="ARBA00029351"/>
    </source>
</evidence>
<keyword evidence="7 20" id="KW-0813">Transport</keyword>
<dbReference type="PROSITE" id="PS51318">
    <property type="entry name" value="TAT"/>
    <property type="match status" value="1"/>
</dbReference>
<evidence type="ECO:0000256" key="2">
    <source>
        <dbReference type="ARBA" id="ARBA00004162"/>
    </source>
</evidence>
<keyword evidence="11" id="KW-0479">Metal-binding</keyword>
<dbReference type="OrthoDB" id="9767869at2"/>
<evidence type="ECO:0000256" key="14">
    <source>
        <dbReference type="ARBA" id="ARBA00022989"/>
    </source>
</evidence>
<evidence type="ECO:0000256" key="22">
    <source>
        <dbReference type="SAM" id="SignalP"/>
    </source>
</evidence>
<accession>A0A0D6MML5</accession>
<dbReference type="PROSITE" id="PS51257">
    <property type="entry name" value="PROKAR_LIPOPROTEIN"/>
    <property type="match status" value="1"/>
</dbReference>
<keyword evidence="14" id="KW-1133">Transmembrane helix</keyword>
<evidence type="ECO:0000256" key="15">
    <source>
        <dbReference type="ARBA" id="ARBA00023004"/>
    </source>
</evidence>
<evidence type="ECO:0000256" key="3">
    <source>
        <dbReference type="ARBA" id="ARBA00010651"/>
    </source>
</evidence>
<comment type="function">
    <text evidence="1">Component of the ubiquinol-cytochrome c reductase complex (complex III or cytochrome b-c1 complex), which is a respiratory chain that generates an electrochemical potential coupled to ATP synthesis.</text>
</comment>
<evidence type="ECO:0000256" key="4">
    <source>
        <dbReference type="ARBA" id="ARBA00011649"/>
    </source>
</evidence>
<feature type="signal peptide" evidence="22">
    <location>
        <begin position="1"/>
        <end position="28"/>
    </location>
</feature>
<evidence type="ECO:0000256" key="18">
    <source>
        <dbReference type="ARBA" id="ARBA00023157"/>
    </source>
</evidence>
<protein>
    <recommendedName>
        <fullName evidence="6 20">Ubiquinol-cytochrome c reductase iron-sulfur subunit</fullName>
        <ecNumber evidence="5 20">7.1.1.8</ecNumber>
    </recommendedName>
</protein>
<dbReference type="Pfam" id="PF10399">
    <property type="entry name" value="UCR_Fe-S_N"/>
    <property type="match status" value="1"/>
</dbReference>
<evidence type="ECO:0000256" key="17">
    <source>
        <dbReference type="ARBA" id="ARBA00023136"/>
    </source>
</evidence>
<keyword evidence="9" id="KW-0812">Transmembrane</keyword>
<keyword evidence="17" id="KW-0472">Membrane</keyword>
<sequence>MTAAPPRTRRDVLSLATTATVACGAACACVPFALSLSPRGDAPDSAPVDVDLSKIAPGAQITASWRSLPITIIHRTAQTISALKTPDQPLRDPDSHVHQQPDYARNWHRSLRPEFGVYVAVCTHLGCIPALDDDGYTCPCHGSGFDLAGRVLVNQPAPYNLPVPPHDFASATTLRLGINPDGHTFDLSGIVQL</sequence>
<dbReference type="Proteomes" id="UP000032679">
    <property type="component" value="Unassembled WGS sequence"/>
</dbReference>
<dbReference type="PROSITE" id="PS51296">
    <property type="entry name" value="RIESKE"/>
    <property type="match status" value="1"/>
</dbReference>
<comment type="catalytic activity">
    <reaction evidence="19 20">
        <text>a quinol + 2 Fe(III)-[cytochrome c](out) = a quinone + 2 Fe(II)-[cytochrome c](out) + 2 H(+)(out)</text>
        <dbReference type="Rhea" id="RHEA:11484"/>
        <dbReference type="Rhea" id="RHEA-COMP:10350"/>
        <dbReference type="Rhea" id="RHEA-COMP:14399"/>
        <dbReference type="ChEBI" id="CHEBI:15378"/>
        <dbReference type="ChEBI" id="CHEBI:24646"/>
        <dbReference type="ChEBI" id="CHEBI:29033"/>
        <dbReference type="ChEBI" id="CHEBI:29034"/>
        <dbReference type="ChEBI" id="CHEBI:132124"/>
        <dbReference type="EC" id="7.1.1.8"/>
    </reaction>
</comment>
<evidence type="ECO:0000256" key="8">
    <source>
        <dbReference type="ARBA" id="ARBA00022475"/>
    </source>
</evidence>
<organism evidence="24 25">
    <name type="scientific">Tanticharoenia sakaeratensis NBRC 103193</name>
    <dbReference type="NCBI Taxonomy" id="1231623"/>
    <lineage>
        <taxon>Bacteria</taxon>
        <taxon>Pseudomonadati</taxon>
        <taxon>Pseudomonadota</taxon>
        <taxon>Alphaproteobacteria</taxon>
        <taxon>Acetobacterales</taxon>
        <taxon>Acetobacteraceae</taxon>
        <taxon>Tanticharoenia</taxon>
    </lineage>
</organism>
<keyword evidence="15" id="KW-0408">Iron</keyword>
<comment type="miscellaneous">
    <text evidence="20">The Rieske protein is a high potential 2Fe-2S protein.</text>
</comment>
<reference evidence="24 25" key="1">
    <citation type="submission" date="2012-10" db="EMBL/GenBank/DDBJ databases">
        <title>Genome sequencing of Tanticharoenia sakaeratensis NBRC 103193.</title>
        <authorList>
            <person name="Azuma Y."/>
            <person name="Hadano H."/>
            <person name="Hirakawa H."/>
            <person name="Matsushita K."/>
        </authorList>
    </citation>
    <scope>NUCLEOTIDE SEQUENCE [LARGE SCALE GENOMIC DNA]</scope>
    <source>
        <strain evidence="24 25">NBRC 103193</strain>
    </source>
</reference>
<evidence type="ECO:0000256" key="21">
    <source>
        <dbReference type="RuleBase" id="RU004497"/>
    </source>
</evidence>
<keyword evidence="22" id="KW-0732">Signal</keyword>
<evidence type="ECO:0000256" key="10">
    <source>
        <dbReference type="ARBA" id="ARBA00022714"/>
    </source>
</evidence>
<dbReference type="EC" id="7.1.1.8" evidence="5 20"/>
<dbReference type="PANTHER" id="PTHR10134">
    <property type="entry name" value="CYTOCHROME B-C1 COMPLEX SUBUNIT RIESKE, MITOCHONDRIAL"/>
    <property type="match status" value="1"/>
</dbReference>
<dbReference type="GO" id="GO:0005886">
    <property type="term" value="C:plasma membrane"/>
    <property type="evidence" value="ECO:0007669"/>
    <property type="project" value="UniProtKB-SubCell"/>
</dbReference>
<comment type="subcellular location">
    <subcellularLocation>
        <location evidence="2">Cell membrane</location>
        <topology evidence="2">Single-pass membrane protein</topology>
    </subcellularLocation>
</comment>
<dbReference type="InterPro" id="IPR005805">
    <property type="entry name" value="Rieske_Fe-S_prot_C"/>
</dbReference>
<evidence type="ECO:0000256" key="13">
    <source>
        <dbReference type="ARBA" id="ARBA00022982"/>
    </source>
</evidence>
<feature type="chain" id="PRO_5002308204" description="Ubiquinol-cytochrome c reductase iron-sulfur subunit" evidence="22">
    <location>
        <begin position="29"/>
        <end position="193"/>
    </location>
</feature>
<comment type="similarity">
    <text evidence="3">Belongs to the Rieske iron-sulfur protein family.</text>
</comment>
<keyword evidence="12" id="KW-1278">Translocase</keyword>
<dbReference type="RefSeq" id="WP_048849206.1">
    <property type="nucleotide sequence ID" value="NZ_BALE01000028.1"/>
</dbReference>
<keyword evidence="13 20" id="KW-0249">Electron transport</keyword>
<dbReference type="EMBL" id="BALE01000028">
    <property type="protein sequence ID" value="GAN54665.1"/>
    <property type="molecule type" value="Genomic_DNA"/>
</dbReference>
<dbReference type="AlphaFoldDB" id="A0A0D6MML5"/>
<evidence type="ECO:0000256" key="6">
    <source>
        <dbReference type="ARBA" id="ARBA00019816"/>
    </source>
</evidence>
<evidence type="ECO:0000313" key="25">
    <source>
        <dbReference type="Proteomes" id="UP000032679"/>
    </source>
</evidence>
<comment type="cofactor">
    <cofactor evidence="20">
        <name>[2Fe-2S] cluster</name>
        <dbReference type="ChEBI" id="CHEBI:190135"/>
    </cofactor>
    <text evidence="20">Binds 1 [2Fe-2S] cluster per subunit.</text>
</comment>
<keyword evidence="18" id="KW-1015">Disulfide bond</keyword>
<keyword evidence="10" id="KW-0001">2Fe-2S</keyword>
<gene>
    <name evidence="24" type="ORF">Tasa_028_032</name>
</gene>
<dbReference type="PRINTS" id="PR00162">
    <property type="entry name" value="RIESKE"/>
</dbReference>
<evidence type="ECO:0000256" key="20">
    <source>
        <dbReference type="RuleBase" id="RU004494"/>
    </source>
</evidence>
<evidence type="ECO:0000256" key="11">
    <source>
        <dbReference type="ARBA" id="ARBA00022723"/>
    </source>
</evidence>
<dbReference type="STRING" id="1231623.Tasa_028_032"/>
<evidence type="ECO:0000256" key="12">
    <source>
        <dbReference type="ARBA" id="ARBA00022967"/>
    </source>
</evidence>
<comment type="caution">
    <text evidence="24">The sequence shown here is derived from an EMBL/GenBank/DDBJ whole genome shotgun (WGS) entry which is preliminary data.</text>
</comment>
<dbReference type="Gene3D" id="2.102.10.10">
    <property type="entry name" value="Rieske [2Fe-2S] iron-sulphur domain"/>
    <property type="match status" value="1"/>
</dbReference>
<evidence type="ECO:0000256" key="9">
    <source>
        <dbReference type="ARBA" id="ARBA00022692"/>
    </source>
</evidence>
<comment type="subunit">
    <text evidence="4 21">The main subunits of complex b-c1 are: cytochrome b, cytochrome c1 and the Rieske protein.</text>
</comment>
<evidence type="ECO:0000256" key="5">
    <source>
        <dbReference type="ARBA" id="ARBA00012951"/>
    </source>
</evidence>
<evidence type="ECO:0000256" key="1">
    <source>
        <dbReference type="ARBA" id="ARBA00002444"/>
    </source>
</evidence>
<keyword evidence="16" id="KW-0411">Iron-sulfur</keyword>
<dbReference type="Gene3D" id="1.20.5.510">
    <property type="entry name" value="Single helix bin"/>
    <property type="match status" value="1"/>
</dbReference>
<dbReference type="GO" id="GO:0008121">
    <property type="term" value="F:quinol-cytochrome-c reductase activity"/>
    <property type="evidence" value="ECO:0007669"/>
    <property type="project" value="UniProtKB-EC"/>
</dbReference>
<dbReference type="GO" id="GO:0051537">
    <property type="term" value="F:2 iron, 2 sulfur cluster binding"/>
    <property type="evidence" value="ECO:0007669"/>
    <property type="project" value="UniProtKB-KW"/>
</dbReference>
<dbReference type="InterPro" id="IPR014349">
    <property type="entry name" value="Rieske_Fe-S_prot"/>
</dbReference>
<dbReference type="InterPro" id="IPR036922">
    <property type="entry name" value="Rieske_2Fe-2S_sf"/>
</dbReference>
<proteinExistence type="inferred from homology"/>
<feature type="domain" description="Rieske" evidence="23">
    <location>
        <begin position="80"/>
        <end position="175"/>
    </location>
</feature>
<dbReference type="CDD" id="cd03470">
    <property type="entry name" value="Rieske_cytochrome_bc1"/>
    <property type="match status" value="1"/>
</dbReference>
<keyword evidence="25" id="KW-1185">Reference proteome</keyword>
<dbReference type="Pfam" id="PF00355">
    <property type="entry name" value="Rieske"/>
    <property type="match status" value="1"/>
</dbReference>
<dbReference type="InterPro" id="IPR006317">
    <property type="entry name" value="Ubiquinol_cyt_c_Rdtase_Fe-S-su"/>
</dbReference>
<dbReference type="SUPFAM" id="SSF50022">
    <property type="entry name" value="ISP domain"/>
    <property type="match status" value="1"/>
</dbReference>
<dbReference type="InterPro" id="IPR019470">
    <property type="entry name" value="Ubiq_cytC_Rdtase_Fe-S_su_TAT"/>
</dbReference>
<name>A0A0D6MML5_9PROT</name>
<dbReference type="InterPro" id="IPR006311">
    <property type="entry name" value="TAT_signal"/>
</dbReference>
<dbReference type="InterPro" id="IPR017941">
    <property type="entry name" value="Rieske_2Fe-2S"/>
</dbReference>
<evidence type="ECO:0000256" key="7">
    <source>
        <dbReference type="ARBA" id="ARBA00022448"/>
    </source>
</evidence>
<evidence type="ECO:0000313" key="24">
    <source>
        <dbReference type="EMBL" id="GAN54665.1"/>
    </source>
</evidence>